<dbReference type="EMBL" id="UYYG01001201">
    <property type="protein sequence ID" value="VDN60107.1"/>
    <property type="molecule type" value="Genomic_DNA"/>
</dbReference>
<feature type="compositionally biased region" description="Polar residues" evidence="1">
    <location>
        <begin position="252"/>
        <end position="265"/>
    </location>
</feature>
<dbReference type="WBParaSite" id="DME_0000749501-mRNA-1">
    <property type="protein sequence ID" value="DME_0000749501-mRNA-1"/>
    <property type="gene ID" value="DME_0000749501"/>
</dbReference>
<dbReference type="Proteomes" id="UP000274756">
    <property type="component" value="Unassembled WGS sequence"/>
</dbReference>
<name>A0A158Q5I6_DRAME</name>
<keyword evidence="4" id="KW-1185">Reference proteome</keyword>
<evidence type="ECO:0000313" key="3">
    <source>
        <dbReference type="Proteomes" id="UP000038040"/>
    </source>
</evidence>
<feature type="region of interest" description="Disordered" evidence="1">
    <location>
        <begin position="252"/>
        <end position="275"/>
    </location>
</feature>
<gene>
    <name evidence="2" type="ORF">DME_LOCUS10080</name>
</gene>
<dbReference type="Proteomes" id="UP000038040">
    <property type="component" value="Unplaced"/>
</dbReference>
<protein>
    <submittedName>
        <fullName evidence="2 5">Uncharacterized protein</fullName>
    </submittedName>
</protein>
<evidence type="ECO:0000256" key="1">
    <source>
        <dbReference type="SAM" id="MobiDB-lite"/>
    </source>
</evidence>
<reference evidence="2 4" key="2">
    <citation type="submission" date="2018-11" db="EMBL/GenBank/DDBJ databases">
        <authorList>
            <consortium name="Pathogen Informatics"/>
        </authorList>
    </citation>
    <scope>NUCLEOTIDE SEQUENCE [LARGE SCALE GENOMIC DNA]</scope>
</reference>
<proteinExistence type="predicted"/>
<accession>A0A158Q5I6</accession>
<evidence type="ECO:0000313" key="4">
    <source>
        <dbReference type="Proteomes" id="UP000274756"/>
    </source>
</evidence>
<evidence type="ECO:0000313" key="5">
    <source>
        <dbReference type="WBParaSite" id="DME_0000749501-mRNA-1"/>
    </source>
</evidence>
<dbReference type="OrthoDB" id="5859931at2759"/>
<evidence type="ECO:0000313" key="2">
    <source>
        <dbReference type="EMBL" id="VDN60107.1"/>
    </source>
</evidence>
<reference evidence="5" key="1">
    <citation type="submission" date="2016-04" db="UniProtKB">
        <authorList>
            <consortium name="WormBaseParasite"/>
        </authorList>
    </citation>
    <scope>IDENTIFICATION</scope>
</reference>
<dbReference type="AlphaFoldDB" id="A0A158Q5I6"/>
<organism evidence="3 5">
    <name type="scientific">Dracunculus medinensis</name>
    <name type="common">Guinea worm</name>
    <dbReference type="NCBI Taxonomy" id="318479"/>
    <lineage>
        <taxon>Eukaryota</taxon>
        <taxon>Metazoa</taxon>
        <taxon>Ecdysozoa</taxon>
        <taxon>Nematoda</taxon>
        <taxon>Chromadorea</taxon>
        <taxon>Rhabditida</taxon>
        <taxon>Spirurina</taxon>
        <taxon>Dracunculoidea</taxon>
        <taxon>Dracunculidae</taxon>
        <taxon>Dracunculus</taxon>
    </lineage>
</organism>
<sequence>MAMCNEIPKSVADSIGPSEFDEETWLIAPPSDVTSQNSGRILEWLQVHSERLIIKSFIQCCFLSRIMHDYAYSDTFSLTLRSMILNLQDLGADMNVDFQTRSALSRKLASHAAKKMFVIFVFSRFNVGASIAQWQEAFFRLLLFGSFHLLQHRTYLVLERKIEKLFASTPSSSSIHSVEDADQLLSHYSLQTLTSDSAAALNNSDMRRSMTLDVVFENDHVGNVENELDEEIMKENEVTSTSDDEFFDAISESSINDENPDQRISPSGEYETRSADKIRTASNLQTLAETSELSFSDTSEINGNKASTKFPPNDLLNLSARSTWPNNTAKVAPTIIKKQQQQLSSPFETPLKNAAKVNTPDLSDIQNIVHQQEIELWEEMRQRKSSLNSESGKTRSAMEKIMLNDNVKYAMASSRSVDFSTESPINSSSAPTNYHISRLPTPIRRTTRPVRSGLALTRISADHIALRGMAGGSTPSLAIPNHHSFDESLSEYGESARYGQHWSDECF</sequence>
<dbReference type="STRING" id="318479.A0A158Q5I6"/>